<reference evidence="2" key="1">
    <citation type="submission" date="2020-04" db="EMBL/GenBank/DDBJ databases">
        <authorList>
            <person name="Chiriac C."/>
            <person name="Salcher M."/>
            <person name="Ghai R."/>
            <person name="Kavagutti S V."/>
        </authorList>
    </citation>
    <scope>NUCLEOTIDE SEQUENCE</scope>
</reference>
<gene>
    <name evidence="2" type="ORF">UFOVP434_7</name>
</gene>
<dbReference type="EMBL" id="LR796415">
    <property type="protein sequence ID" value="CAB4142396.1"/>
    <property type="molecule type" value="Genomic_DNA"/>
</dbReference>
<organism evidence="2">
    <name type="scientific">uncultured Caudovirales phage</name>
    <dbReference type="NCBI Taxonomy" id="2100421"/>
    <lineage>
        <taxon>Viruses</taxon>
        <taxon>Duplodnaviria</taxon>
        <taxon>Heunggongvirae</taxon>
        <taxon>Uroviricota</taxon>
        <taxon>Caudoviricetes</taxon>
        <taxon>Peduoviridae</taxon>
        <taxon>Maltschvirus</taxon>
        <taxon>Maltschvirus maltsch</taxon>
    </lineage>
</organism>
<proteinExistence type="predicted"/>
<feature type="region of interest" description="Disordered" evidence="1">
    <location>
        <begin position="1"/>
        <end position="20"/>
    </location>
</feature>
<evidence type="ECO:0000256" key="1">
    <source>
        <dbReference type="SAM" id="MobiDB-lite"/>
    </source>
</evidence>
<evidence type="ECO:0000313" key="2">
    <source>
        <dbReference type="EMBL" id="CAB4142396.1"/>
    </source>
</evidence>
<protein>
    <submittedName>
        <fullName evidence="2">Uncharacterized protein</fullName>
    </submittedName>
</protein>
<accession>A0A6J5MBL3</accession>
<sequence length="188" mass="20877">MTKDEIENLHEPVDKQFRNKEKDNTVEEFIKEVDDVCNDLDVSTSVPVVISHTPAASEKSAQGQIARKLAEMLYSGLSKDSALKALGVQPHEVDMRELAIETNSFLIKSFSFPDEARRLLVKASLNKVLTDALQKDDTETILKAAKQIASDPDVGLNAPPQQVINISLEKAQDALNKANERPEFDFTE</sequence>
<name>A0A6J5MBL3_9CAUD</name>